<gene>
    <name evidence="1" type="ORF">AX777_24840</name>
</gene>
<organism evidence="1 2">
    <name type="scientific">Sphingobium yanoikuyae</name>
    <name type="common">Sphingomonas yanoikuyae</name>
    <dbReference type="NCBI Taxonomy" id="13690"/>
    <lineage>
        <taxon>Bacteria</taxon>
        <taxon>Pseudomonadati</taxon>
        <taxon>Pseudomonadota</taxon>
        <taxon>Alphaproteobacteria</taxon>
        <taxon>Sphingomonadales</taxon>
        <taxon>Sphingomonadaceae</taxon>
        <taxon>Sphingobium</taxon>
    </lineage>
</organism>
<name>A0A177IYB9_SPHYA</name>
<reference evidence="1 2" key="1">
    <citation type="submission" date="2016-02" db="EMBL/GenBank/DDBJ databases">
        <authorList>
            <person name="Wen L."/>
            <person name="He K."/>
            <person name="Yang H."/>
        </authorList>
    </citation>
    <scope>NUCLEOTIDE SEQUENCE [LARGE SCALE GENOMIC DNA]</scope>
    <source>
        <strain evidence="1 2">CD09_2</strain>
    </source>
</reference>
<dbReference type="EMBL" id="LSTR01000106">
    <property type="protein sequence ID" value="OAH33832.1"/>
    <property type="molecule type" value="Genomic_DNA"/>
</dbReference>
<accession>A0A177IYB9</accession>
<comment type="caution">
    <text evidence="1">The sequence shown here is derived from an EMBL/GenBank/DDBJ whole genome shotgun (WGS) entry which is preliminary data.</text>
</comment>
<protein>
    <submittedName>
        <fullName evidence="1">Uncharacterized protein</fullName>
    </submittedName>
</protein>
<evidence type="ECO:0000313" key="2">
    <source>
        <dbReference type="Proteomes" id="UP000077262"/>
    </source>
</evidence>
<evidence type="ECO:0000313" key="1">
    <source>
        <dbReference type="EMBL" id="OAH33832.1"/>
    </source>
</evidence>
<sequence>MGKLTIHIRRAIIRYITIQIRLRIEIIAQDYMLPIVCWRAEPMRPWNFSTNEWSGAKLKDFGLVLFALFFSNEMRNIIQ</sequence>
<dbReference type="Proteomes" id="UP000077262">
    <property type="component" value="Unassembled WGS sequence"/>
</dbReference>
<proteinExistence type="predicted"/>
<dbReference type="AlphaFoldDB" id="A0A177IYB9"/>